<proteinExistence type="predicted"/>
<organism evidence="2 3">
    <name type="scientific">Bowmanella denitrificans</name>
    <dbReference type="NCBI Taxonomy" id="366582"/>
    <lineage>
        <taxon>Bacteria</taxon>
        <taxon>Pseudomonadati</taxon>
        <taxon>Pseudomonadota</taxon>
        <taxon>Gammaproteobacteria</taxon>
        <taxon>Alteromonadales</taxon>
        <taxon>Alteromonadaceae</taxon>
        <taxon>Bowmanella</taxon>
    </lineage>
</organism>
<dbReference type="Proteomes" id="UP001501757">
    <property type="component" value="Unassembled WGS sequence"/>
</dbReference>
<dbReference type="PROSITE" id="PS51257">
    <property type="entry name" value="PROKAR_LIPOPROTEIN"/>
    <property type="match status" value="1"/>
</dbReference>
<gene>
    <name evidence="2" type="ORF">GCM10009092_38020</name>
</gene>
<name>A0ABN0XR04_9ALTE</name>
<evidence type="ECO:0000313" key="3">
    <source>
        <dbReference type="Proteomes" id="UP001501757"/>
    </source>
</evidence>
<comment type="caution">
    <text evidence="2">The sequence shown here is derived from an EMBL/GenBank/DDBJ whole genome shotgun (WGS) entry which is preliminary data.</text>
</comment>
<evidence type="ECO:0000313" key="2">
    <source>
        <dbReference type="EMBL" id="GAA0370114.1"/>
    </source>
</evidence>
<protein>
    <recommendedName>
        <fullName evidence="4">Lipoprotein</fullName>
    </recommendedName>
</protein>
<feature type="signal peptide" evidence="1">
    <location>
        <begin position="1"/>
        <end position="18"/>
    </location>
</feature>
<accession>A0ABN0XR04</accession>
<sequence>MPVRIALFALLLLLSACSKPLPEDKQMYAGEWQSQEMYLLILPDGTVAYKRLKNGGSTSVNGPLKEFNGNDFVVGIGPLSTTFEVSEPPHEVDGHWQMVVDGVRLTRSPD</sequence>
<feature type="chain" id="PRO_5046099010" description="Lipoprotein" evidence="1">
    <location>
        <begin position="19"/>
        <end position="110"/>
    </location>
</feature>
<keyword evidence="1" id="KW-0732">Signal</keyword>
<reference evidence="2 3" key="1">
    <citation type="journal article" date="2019" name="Int. J. Syst. Evol. Microbiol.">
        <title>The Global Catalogue of Microorganisms (GCM) 10K type strain sequencing project: providing services to taxonomists for standard genome sequencing and annotation.</title>
        <authorList>
            <consortium name="The Broad Institute Genomics Platform"/>
            <consortium name="The Broad Institute Genome Sequencing Center for Infectious Disease"/>
            <person name="Wu L."/>
            <person name="Ma J."/>
        </authorList>
    </citation>
    <scope>NUCLEOTIDE SEQUENCE [LARGE SCALE GENOMIC DNA]</scope>
    <source>
        <strain evidence="2 3">JCM 13378</strain>
    </source>
</reference>
<evidence type="ECO:0000256" key="1">
    <source>
        <dbReference type="SAM" id="SignalP"/>
    </source>
</evidence>
<evidence type="ECO:0008006" key="4">
    <source>
        <dbReference type="Google" id="ProtNLM"/>
    </source>
</evidence>
<keyword evidence="3" id="KW-1185">Reference proteome</keyword>
<dbReference type="RefSeq" id="WP_343847072.1">
    <property type="nucleotide sequence ID" value="NZ_BAAAEI010000023.1"/>
</dbReference>
<dbReference type="EMBL" id="BAAAEI010000023">
    <property type="protein sequence ID" value="GAA0370114.1"/>
    <property type="molecule type" value="Genomic_DNA"/>
</dbReference>